<dbReference type="InterPro" id="IPR029058">
    <property type="entry name" value="AB_hydrolase_fold"/>
</dbReference>
<dbReference type="Pfam" id="PF12697">
    <property type="entry name" value="Abhydrolase_6"/>
    <property type="match status" value="1"/>
</dbReference>
<keyword evidence="3" id="KW-0378">Hydrolase</keyword>
<dbReference type="RefSeq" id="WP_084528588.1">
    <property type="nucleotide sequence ID" value="NZ_FQUQ01000001.1"/>
</dbReference>
<dbReference type="OrthoDB" id="9112061at2"/>
<organism evidence="3 4">
    <name type="scientific">Pedobacter caeni</name>
    <dbReference type="NCBI Taxonomy" id="288992"/>
    <lineage>
        <taxon>Bacteria</taxon>
        <taxon>Pseudomonadati</taxon>
        <taxon>Bacteroidota</taxon>
        <taxon>Sphingobacteriia</taxon>
        <taxon>Sphingobacteriales</taxon>
        <taxon>Sphingobacteriaceae</taxon>
        <taxon>Pedobacter</taxon>
    </lineage>
</organism>
<gene>
    <name evidence="3" type="ORF">SAMN04488522_1011295</name>
</gene>
<reference evidence="4" key="1">
    <citation type="submission" date="2016-11" db="EMBL/GenBank/DDBJ databases">
        <authorList>
            <person name="Varghese N."/>
            <person name="Submissions S."/>
        </authorList>
    </citation>
    <scope>NUCLEOTIDE SEQUENCE [LARGE SCALE GENOMIC DNA]</scope>
    <source>
        <strain evidence="4">DSM 16990</strain>
    </source>
</reference>
<dbReference type="EMBL" id="FQUQ01000001">
    <property type="protein sequence ID" value="SHE81706.1"/>
    <property type="molecule type" value="Genomic_DNA"/>
</dbReference>
<keyword evidence="4" id="KW-1185">Reference proteome</keyword>
<evidence type="ECO:0000313" key="4">
    <source>
        <dbReference type="Proteomes" id="UP000184287"/>
    </source>
</evidence>
<feature type="chain" id="PRO_5012431726" evidence="1">
    <location>
        <begin position="27"/>
        <end position="267"/>
    </location>
</feature>
<dbReference type="InterPro" id="IPR000073">
    <property type="entry name" value="AB_hydrolase_1"/>
</dbReference>
<sequence length="267" mass="30107">MKIKLINAKSFYFLLTLLFIVFQANAQTEKKTPVFVLVHGAFHGGWCWQKVTRQLQEKGEVVYTPTLSGLGAQKHTLNSNIDLNTHITDIVNLILSEDLHKVILVGHSYAGAVIAGVADRVPERLSQLVFLDAMLMKNGQSAMDVSPEDIRMSFNKSATEFDKGLSLPFLSAEFFGLTNPDDIKWVNERLTNQPFRTFTQRLVLKHPYGNRLPLTYIACTNPELRAIKPFAEEAKAGKDWQYLELKTGHDAMISMPVELARMLESLK</sequence>
<evidence type="ECO:0000313" key="3">
    <source>
        <dbReference type="EMBL" id="SHE81706.1"/>
    </source>
</evidence>
<dbReference type="GO" id="GO:0016787">
    <property type="term" value="F:hydrolase activity"/>
    <property type="evidence" value="ECO:0007669"/>
    <property type="project" value="UniProtKB-KW"/>
</dbReference>
<proteinExistence type="predicted"/>
<keyword evidence="1" id="KW-0732">Signal</keyword>
<evidence type="ECO:0000259" key="2">
    <source>
        <dbReference type="Pfam" id="PF12697"/>
    </source>
</evidence>
<name>A0A1M4WKG5_9SPHI</name>
<feature type="domain" description="AB hydrolase-1" evidence="2">
    <location>
        <begin position="35"/>
        <end position="261"/>
    </location>
</feature>
<dbReference type="STRING" id="288992.SAMN04488522_1011295"/>
<evidence type="ECO:0000256" key="1">
    <source>
        <dbReference type="SAM" id="SignalP"/>
    </source>
</evidence>
<dbReference type="InterPro" id="IPR052897">
    <property type="entry name" value="Sec-Metab_Biosynth_Hydrolase"/>
</dbReference>
<dbReference type="AlphaFoldDB" id="A0A1M4WKG5"/>
<dbReference type="PANTHER" id="PTHR37017:SF11">
    <property type="entry name" value="ESTERASE_LIPASE_THIOESTERASE DOMAIN-CONTAINING PROTEIN"/>
    <property type="match status" value="1"/>
</dbReference>
<dbReference type="Proteomes" id="UP000184287">
    <property type="component" value="Unassembled WGS sequence"/>
</dbReference>
<protein>
    <submittedName>
        <fullName evidence="3">Alpha/beta hydrolase family protein</fullName>
    </submittedName>
</protein>
<feature type="signal peptide" evidence="1">
    <location>
        <begin position="1"/>
        <end position="26"/>
    </location>
</feature>
<accession>A0A1M4WKG5</accession>
<dbReference type="PANTHER" id="PTHR37017">
    <property type="entry name" value="AB HYDROLASE-1 DOMAIN-CONTAINING PROTEIN-RELATED"/>
    <property type="match status" value="1"/>
</dbReference>
<dbReference type="SUPFAM" id="SSF53474">
    <property type="entry name" value="alpha/beta-Hydrolases"/>
    <property type="match status" value="1"/>
</dbReference>
<dbReference type="Gene3D" id="3.40.50.1820">
    <property type="entry name" value="alpha/beta hydrolase"/>
    <property type="match status" value="1"/>
</dbReference>